<reference evidence="2 3" key="1">
    <citation type="submission" date="2014-11" db="EMBL/GenBank/DDBJ databases">
        <authorList>
            <person name="Wibberg Daniel"/>
        </authorList>
    </citation>
    <scope>NUCLEOTIDE SEQUENCE [LARGE SCALE GENOMIC DNA]</scope>
    <source>
        <strain evidence="2">Rhizoctonia solani AG1-IB 7/3/14</strain>
    </source>
</reference>
<feature type="region of interest" description="Disordered" evidence="1">
    <location>
        <begin position="1"/>
        <end position="116"/>
    </location>
</feature>
<feature type="compositionally biased region" description="Polar residues" evidence="1">
    <location>
        <begin position="52"/>
        <end position="71"/>
    </location>
</feature>
<organism evidence="2 3">
    <name type="scientific">Thanatephorus cucumeris (strain AG1-IB / isolate 7/3/14)</name>
    <name type="common">Lettuce bottom rot fungus</name>
    <name type="synonym">Rhizoctonia solani</name>
    <dbReference type="NCBI Taxonomy" id="1108050"/>
    <lineage>
        <taxon>Eukaryota</taxon>
        <taxon>Fungi</taxon>
        <taxon>Dikarya</taxon>
        <taxon>Basidiomycota</taxon>
        <taxon>Agaricomycotina</taxon>
        <taxon>Agaricomycetes</taxon>
        <taxon>Cantharellales</taxon>
        <taxon>Ceratobasidiaceae</taxon>
        <taxon>Rhizoctonia</taxon>
        <taxon>Rhizoctonia solani AG-1</taxon>
    </lineage>
</organism>
<feature type="compositionally biased region" description="Low complexity" evidence="1">
    <location>
        <begin position="95"/>
        <end position="112"/>
    </location>
</feature>
<dbReference type="STRING" id="1108050.A0A0B7G006"/>
<dbReference type="Proteomes" id="UP000059188">
    <property type="component" value="Unassembled WGS sequence"/>
</dbReference>
<feature type="compositionally biased region" description="Low complexity" evidence="1">
    <location>
        <begin position="35"/>
        <end position="51"/>
    </location>
</feature>
<sequence>MESETMHLPGTNLARRLATNGARLDKDQPPPPPDKAQAAAAPRATTPTAPASRNQRSTQPKAPSRSATIDQSVPLAAATGAKQPAQPSAPPGLVPAPASASAPATTAPSGPAQRTPNVERDAFIQQTAMIDNLQAKIKDQEKLLQQKDAEIKYARGLVDHLKSKSDFLESQPYRNEVVSIRRHLQVDELCEPWEITKKFSEIIRKVEDISRDLGEALASLPATAKPTTLGFLKALSRTSEGQHLTAAEPSVELDIEDFIDFGCRALINEALFIDVLGPNVFHPGLKANDNHFYCNLYNQVRREEPQVVAGRWRISTLKVVSANNPTSLNDGILRLCQDTLLPFCSRVIEEKSCAEHIQKMIPRFQELFERANDWNMLTKTSFIMLDFHPQFQAPGTPYDPQSTTLEGRKPKPPSSKAILLTSKLGLWSSHADGGGKDPQFTLQTKATMLAAEYFA</sequence>
<gene>
    <name evidence="2" type="ORF">RSOLAG1IB_04790</name>
</gene>
<dbReference type="AlphaFoldDB" id="A0A0B7G006"/>
<protein>
    <submittedName>
        <fullName evidence="2">Uncharacterized protein</fullName>
    </submittedName>
</protein>
<dbReference type="OrthoDB" id="3222645at2759"/>
<proteinExistence type="predicted"/>
<evidence type="ECO:0000313" key="2">
    <source>
        <dbReference type="EMBL" id="CEL62434.1"/>
    </source>
</evidence>
<dbReference type="EMBL" id="LN679106">
    <property type="protein sequence ID" value="CEL62434.1"/>
    <property type="molecule type" value="Genomic_DNA"/>
</dbReference>
<accession>A0A0B7G006</accession>
<keyword evidence="3" id="KW-1185">Reference proteome</keyword>
<evidence type="ECO:0000313" key="3">
    <source>
        <dbReference type="Proteomes" id="UP000059188"/>
    </source>
</evidence>
<name>A0A0B7G006_THACB</name>
<evidence type="ECO:0000256" key="1">
    <source>
        <dbReference type="SAM" id="MobiDB-lite"/>
    </source>
</evidence>
<feature type="region of interest" description="Disordered" evidence="1">
    <location>
        <begin position="395"/>
        <end position="414"/>
    </location>
</feature>